<evidence type="ECO:0000256" key="2">
    <source>
        <dbReference type="ARBA" id="ARBA00022598"/>
    </source>
</evidence>
<dbReference type="Proteomes" id="UP000541444">
    <property type="component" value="Unassembled WGS sequence"/>
</dbReference>
<comment type="caution">
    <text evidence="5">The sequence shown here is derived from an EMBL/GenBank/DDBJ whole genome shotgun (WGS) entry which is preliminary data.</text>
</comment>
<dbReference type="Pfam" id="PF00501">
    <property type="entry name" value="AMP-binding"/>
    <property type="match status" value="1"/>
</dbReference>
<accession>A0A7J7N2N4</accession>
<dbReference type="EMBL" id="JACGCM010001129">
    <property type="protein sequence ID" value="KAF6161393.1"/>
    <property type="molecule type" value="Genomic_DNA"/>
</dbReference>
<evidence type="ECO:0000256" key="1">
    <source>
        <dbReference type="ARBA" id="ARBA00006432"/>
    </source>
</evidence>
<dbReference type="OrthoDB" id="10253869at2759"/>
<dbReference type="FunFam" id="3.30.300.30:FF:000007">
    <property type="entry name" value="4-coumarate--CoA ligase 2"/>
    <property type="match status" value="1"/>
</dbReference>
<proteinExistence type="inferred from homology"/>
<comment type="similarity">
    <text evidence="1">Belongs to the ATP-dependent AMP-binding enzyme family.</text>
</comment>
<keyword evidence="6" id="KW-1185">Reference proteome</keyword>
<feature type="domain" description="AMP-binding enzyme C-terminal" evidence="4">
    <location>
        <begin position="450"/>
        <end position="525"/>
    </location>
</feature>
<feature type="domain" description="AMP-dependent synthetase/ligase" evidence="3">
    <location>
        <begin position="56"/>
        <end position="398"/>
    </location>
</feature>
<dbReference type="CDD" id="cd05904">
    <property type="entry name" value="4CL"/>
    <property type="match status" value="1"/>
</dbReference>
<evidence type="ECO:0000313" key="6">
    <source>
        <dbReference type="Proteomes" id="UP000541444"/>
    </source>
</evidence>
<dbReference type="Gene3D" id="3.40.50.12780">
    <property type="entry name" value="N-terminal domain of ligase-like"/>
    <property type="match status" value="1"/>
</dbReference>
<dbReference type="InterPro" id="IPR000873">
    <property type="entry name" value="AMP-dep_synth/lig_dom"/>
</dbReference>
<dbReference type="PANTHER" id="PTHR24096">
    <property type="entry name" value="LONG-CHAIN-FATTY-ACID--COA LIGASE"/>
    <property type="match status" value="1"/>
</dbReference>
<dbReference type="Gene3D" id="3.30.300.30">
    <property type="match status" value="1"/>
</dbReference>
<name>A0A7J7N2N4_9MAGN</name>
<keyword evidence="2" id="KW-0436">Ligase</keyword>
<dbReference type="Pfam" id="PF13193">
    <property type="entry name" value="AMP-binding_C"/>
    <property type="match status" value="1"/>
</dbReference>
<evidence type="ECO:0000259" key="4">
    <source>
        <dbReference type="Pfam" id="PF13193"/>
    </source>
</evidence>
<dbReference type="InterPro" id="IPR025110">
    <property type="entry name" value="AMP-bd_C"/>
</dbReference>
<gene>
    <name evidence="5" type="ORF">GIB67_009272</name>
</gene>
<dbReference type="SUPFAM" id="SSF56801">
    <property type="entry name" value="Acetyl-CoA synthetase-like"/>
    <property type="match status" value="1"/>
</dbReference>
<evidence type="ECO:0000313" key="5">
    <source>
        <dbReference type="EMBL" id="KAF6161393.1"/>
    </source>
</evidence>
<dbReference type="InterPro" id="IPR042099">
    <property type="entry name" value="ANL_N_sf"/>
</dbReference>
<reference evidence="5 6" key="1">
    <citation type="journal article" date="2020" name="IScience">
        <title>Genome Sequencing of the Endangered Kingdonia uniflora (Circaeasteraceae, Ranunculales) Reveals Potential Mechanisms of Evolutionary Specialization.</title>
        <authorList>
            <person name="Sun Y."/>
            <person name="Deng T."/>
            <person name="Zhang A."/>
            <person name="Moore M.J."/>
            <person name="Landis J.B."/>
            <person name="Lin N."/>
            <person name="Zhang H."/>
            <person name="Zhang X."/>
            <person name="Huang J."/>
            <person name="Zhang X."/>
            <person name="Sun H."/>
            <person name="Wang H."/>
        </authorList>
    </citation>
    <scope>NUCLEOTIDE SEQUENCE [LARGE SCALE GENOMIC DNA]</scope>
    <source>
        <strain evidence="5">TB1705</strain>
        <tissue evidence="5">Leaf</tissue>
    </source>
</reference>
<dbReference type="PANTHER" id="PTHR24096:SF160">
    <property type="entry name" value="4-COUMARATE--COA LIGASE-LIKE 9"/>
    <property type="match status" value="1"/>
</dbReference>
<sequence length="543" mass="59002">MEETNPNSSIDPNSGFCSKSKIYYCLKPFITLPPETANLSVSEYILNLQTTTSETITALIDTSTGHHVLYSEFVKEVEALAASLRTVVGLSKGDVAFVLAPSSVQIAVLYFALLSIGVVISPANPISSKSEISRQLQLSKPVIAFATSATTSKVPSLRYSTILIDSGEFRAMKRSVLGLKRVEVIQSDPAAILYSSGTTGKFKGVVLTHRNLTSIVEGIRAGSRKRVTPAVTLCMAPHFHVYGILYCLKSVALGETAVVMERFDLRMMMKAVEEFKVTHVAVAPPVVVAMMKDEGMTDDYNLRSLEAFSCGGAPLGKELILKFNDRFPNVFLGQAYGLTETTGGISRASSPEDYRLGSTGRLAASCQVKIVDPDTGVALPPCKQGELWAKGPTIMKGYIGDEEGTIGSLDSDGWFKTGDLCYIDNDGFLFVVDRLKELIKYKGYQVAPAELEELLKSHPEIVDAAVIPYPNEEAGQVPMAFVVRRPQSCLDEAQVMDFIAKQVASYKKIRRVSFTNSIPKNAPGKILRKELVKLALSGPNSKL</sequence>
<dbReference type="InterPro" id="IPR045851">
    <property type="entry name" value="AMP-bd_C_sf"/>
</dbReference>
<evidence type="ECO:0000259" key="3">
    <source>
        <dbReference type="Pfam" id="PF00501"/>
    </source>
</evidence>
<organism evidence="5 6">
    <name type="scientific">Kingdonia uniflora</name>
    <dbReference type="NCBI Taxonomy" id="39325"/>
    <lineage>
        <taxon>Eukaryota</taxon>
        <taxon>Viridiplantae</taxon>
        <taxon>Streptophyta</taxon>
        <taxon>Embryophyta</taxon>
        <taxon>Tracheophyta</taxon>
        <taxon>Spermatophyta</taxon>
        <taxon>Magnoliopsida</taxon>
        <taxon>Ranunculales</taxon>
        <taxon>Circaeasteraceae</taxon>
        <taxon>Kingdonia</taxon>
    </lineage>
</organism>
<evidence type="ECO:0008006" key="7">
    <source>
        <dbReference type="Google" id="ProtNLM"/>
    </source>
</evidence>
<dbReference type="AlphaFoldDB" id="A0A7J7N2N4"/>
<protein>
    <recommendedName>
        <fullName evidence="7">4-coumarate--CoA ligase</fullName>
    </recommendedName>
</protein>
<dbReference type="GO" id="GO:0016405">
    <property type="term" value="F:CoA-ligase activity"/>
    <property type="evidence" value="ECO:0007669"/>
    <property type="project" value="TreeGrafter"/>
</dbReference>